<dbReference type="PROSITE" id="PS00409">
    <property type="entry name" value="PROKAR_NTER_METHYL"/>
    <property type="match status" value="1"/>
</dbReference>
<dbReference type="Pfam" id="PF08805">
    <property type="entry name" value="PilS"/>
    <property type="match status" value="1"/>
</dbReference>
<organism evidence="4">
    <name type="scientific">Klebsiella pneumoniae</name>
    <dbReference type="NCBI Taxonomy" id="573"/>
    <lineage>
        <taxon>Bacteria</taxon>
        <taxon>Pseudomonadati</taxon>
        <taxon>Pseudomonadota</taxon>
        <taxon>Gammaproteobacteria</taxon>
        <taxon>Enterobacterales</taxon>
        <taxon>Enterobacteriaceae</taxon>
        <taxon>Klebsiella/Raoultella group</taxon>
        <taxon>Klebsiella</taxon>
        <taxon>Klebsiella pneumoniae complex</taxon>
    </lineage>
</organism>
<evidence type="ECO:0000256" key="1">
    <source>
        <dbReference type="ARBA" id="ARBA00004167"/>
    </source>
</evidence>
<dbReference type="Pfam" id="PF07963">
    <property type="entry name" value="N_methyl"/>
    <property type="match status" value="1"/>
</dbReference>
<accession>A0A486NIZ3</accession>
<keyword evidence="2" id="KW-0812">Transmembrane</keyword>
<gene>
    <name evidence="4" type="primary">bfpA_1</name>
    <name evidence="4" type="ORF">SAMEA4873650_00775</name>
</gene>
<dbReference type="Gene3D" id="3.30.1690.10">
    <property type="entry name" value="TcpA-like pilin"/>
    <property type="match status" value="1"/>
</dbReference>
<evidence type="ECO:0000256" key="2">
    <source>
        <dbReference type="SAM" id="Phobius"/>
    </source>
</evidence>
<proteinExistence type="predicted"/>
<dbReference type="EMBL" id="CAAHCU010000001">
    <property type="protein sequence ID" value="VGL58012.1"/>
    <property type="molecule type" value="Genomic_DNA"/>
</dbReference>
<comment type="subcellular location">
    <subcellularLocation>
        <location evidence="1">Membrane</location>
        <topology evidence="1">Single-pass membrane protein</topology>
    </subcellularLocation>
</comment>
<dbReference type="GO" id="GO:0016020">
    <property type="term" value="C:membrane"/>
    <property type="evidence" value="ECO:0007669"/>
    <property type="project" value="UniProtKB-SubCell"/>
</dbReference>
<dbReference type="InterPro" id="IPR014911">
    <property type="entry name" value="PilS_N"/>
</dbReference>
<feature type="domain" description="Type 4 secretion system PilS N-terminal" evidence="3">
    <location>
        <begin position="50"/>
        <end position="195"/>
    </location>
</feature>
<reference evidence="4" key="1">
    <citation type="submission" date="2019-03" db="EMBL/GenBank/DDBJ databases">
        <authorList>
            <consortium name="Pathogen Informatics"/>
        </authorList>
    </citation>
    <scope>NUCLEOTIDE SEQUENCE</scope>
    <source>
        <strain evidence="4">5012STDY7626448</strain>
    </source>
</reference>
<sequence>MKESGLVKNSKSKKGFSLLELLLVLGIVAALIVASFIVYPKVRDARYVDIEAKHIGQIYASVRNVYVGKPDYSGLATTAVAIPAQFFPDDMLKKNITWGISSWGGYVVVSPSGLAASSFTISYSDVPDSVCIRLITAVEGAFYNIYISNQKGINSGGESASKNYGTLVKQNGNNTDIALASSTCQSGGQNNRIVFLAL</sequence>
<evidence type="ECO:0000259" key="3">
    <source>
        <dbReference type="Pfam" id="PF08805"/>
    </source>
</evidence>
<dbReference type="AlphaFoldDB" id="A0A486NIZ3"/>
<name>A0A486NIZ3_KLEPN</name>
<dbReference type="SUPFAM" id="SSF54523">
    <property type="entry name" value="Pili subunits"/>
    <property type="match status" value="1"/>
</dbReference>
<dbReference type="RefSeq" id="WP_023286656.1">
    <property type="nucleotide sequence ID" value="NZ_JAGYEJ010000001.1"/>
</dbReference>
<evidence type="ECO:0000313" key="4">
    <source>
        <dbReference type="EMBL" id="VGL58012.1"/>
    </source>
</evidence>
<dbReference type="NCBIfam" id="TIGR02532">
    <property type="entry name" value="IV_pilin_GFxxxE"/>
    <property type="match status" value="1"/>
</dbReference>
<protein>
    <submittedName>
        <fullName evidence="4">Bundle-forming pilin</fullName>
    </submittedName>
</protein>
<dbReference type="InterPro" id="IPR012902">
    <property type="entry name" value="N_methyl_site"/>
</dbReference>
<keyword evidence="2" id="KW-0472">Membrane</keyword>
<keyword evidence="2" id="KW-1133">Transmembrane helix</keyword>
<feature type="transmembrane region" description="Helical" evidence="2">
    <location>
        <begin position="21"/>
        <end position="39"/>
    </location>
</feature>
<dbReference type="InterPro" id="IPR045584">
    <property type="entry name" value="Pilin-like"/>
</dbReference>